<dbReference type="STRING" id="1661398.A0A482W1G6"/>
<sequence length="284" mass="31318">MQISSTLNMKVTKRSRIYQYLAAFTGILGVVSSEMHYGWPSPSLPALINGTYKIQVTKTEGPWLVVMPLIGAILGAIVTGLAIDTLGRKRLILFSSLPLFVSWIMIGVAENSVLLHVARFMAGLTDGLSFTAVPMYLVSIVIGLLLINILGSYLNISTTAFVSSIVPVILLLTFVWIPESPYFLLMRGRYDDARKSLQIFRGTPDVESELVRVDKVVEDQNKDSGKFLDLFTTANNRKAVLIALGLYCPATQCVGLAFVFFCVPETKGKTLEDIQKYLKGEIKL</sequence>
<dbReference type="GO" id="GO:0016020">
    <property type="term" value="C:membrane"/>
    <property type="evidence" value="ECO:0007669"/>
    <property type="project" value="UniProtKB-SubCell"/>
</dbReference>
<evidence type="ECO:0000313" key="7">
    <source>
        <dbReference type="EMBL" id="RZC38549.1"/>
    </source>
</evidence>
<dbReference type="PANTHER" id="PTHR48021">
    <property type="match status" value="1"/>
</dbReference>
<dbReference type="AlphaFoldDB" id="A0A482W1G6"/>
<feature type="transmembrane region" description="Helical" evidence="5">
    <location>
        <begin position="90"/>
        <end position="108"/>
    </location>
</feature>
<comment type="caution">
    <text evidence="7">The sequence shown here is derived from an EMBL/GenBank/DDBJ whole genome shotgun (WGS) entry which is preliminary data.</text>
</comment>
<evidence type="ECO:0000256" key="3">
    <source>
        <dbReference type="ARBA" id="ARBA00022989"/>
    </source>
</evidence>
<dbReference type="Proteomes" id="UP000292052">
    <property type="component" value="Unassembled WGS sequence"/>
</dbReference>
<keyword evidence="4 5" id="KW-0472">Membrane</keyword>
<dbReference type="InterPro" id="IPR020846">
    <property type="entry name" value="MFS_dom"/>
</dbReference>
<feature type="domain" description="Major facilitator superfamily (MFS) profile" evidence="6">
    <location>
        <begin position="18"/>
        <end position="284"/>
    </location>
</feature>
<keyword evidence="3 5" id="KW-1133">Transmembrane helix</keyword>
<gene>
    <name evidence="7" type="ORF">BDFB_005960</name>
</gene>
<dbReference type="EMBL" id="QDEB01042343">
    <property type="protein sequence ID" value="RZC38549.1"/>
    <property type="molecule type" value="Genomic_DNA"/>
</dbReference>
<dbReference type="InterPro" id="IPR005828">
    <property type="entry name" value="MFS_sugar_transport-like"/>
</dbReference>
<dbReference type="Gene3D" id="1.20.1250.20">
    <property type="entry name" value="MFS general substrate transporter like domains"/>
    <property type="match status" value="2"/>
</dbReference>
<keyword evidence="8" id="KW-1185">Reference proteome</keyword>
<dbReference type="InterPro" id="IPR036259">
    <property type="entry name" value="MFS_trans_sf"/>
</dbReference>
<dbReference type="Pfam" id="PF00083">
    <property type="entry name" value="Sugar_tr"/>
    <property type="match status" value="2"/>
</dbReference>
<evidence type="ECO:0000256" key="5">
    <source>
        <dbReference type="SAM" id="Phobius"/>
    </source>
</evidence>
<feature type="transmembrane region" description="Helical" evidence="5">
    <location>
        <begin position="159"/>
        <end position="177"/>
    </location>
</feature>
<evidence type="ECO:0000256" key="1">
    <source>
        <dbReference type="ARBA" id="ARBA00004141"/>
    </source>
</evidence>
<reference evidence="7 8" key="1">
    <citation type="submission" date="2017-03" db="EMBL/GenBank/DDBJ databases">
        <title>Genome of the blue death feigning beetle - Asbolus verrucosus.</title>
        <authorList>
            <person name="Rider S.D."/>
        </authorList>
    </citation>
    <scope>NUCLEOTIDE SEQUENCE [LARGE SCALE GENOMIC DNA]</scope>
    <source>
        <strain evidence="7">Butters</strain>
        <tissue evidence="7">Head and leg muscle</tissue>
    </source>
</reference>
<evidence type="ECO:0000256" key="4">
    <source>
        <dbReference type="ARBA" id="ARBA00023136"/>
    </source>
</evidence>
<dbReference type="InterPro" id="IPR050549">
    <property type="entry name" value="MFS_Trehalose_Transporter"/>
</dbReference>
<evidence type="ECO:0000259" key="6">
    <source>
        <dbReference type="PROSITE" id="PS50850"/>
    </source>
</evidence>
<feature type="transmembrane region" description="Helical" evidence="5">
    <location>
        <begin position="128"/>
        <end position="147"/>
    </location>
</feature>
<dbReference type="SUPFAM" id="SSF103473">
    <property type="entry name" value="MFS general substrate transporter"/>
    <property type="match status" value="1"/>
</dbReference>
<keyword evidence="2 5" id="KW-0812">Transmembrane</keyword>
<accession>A0A482W1G6</accession>
<evidence type="ECO:0000256" key="2">
    <source>
        <dbReference type="ARBA" id="ARBA00022692"/>
    </source>
</evidence>
<comment type="subcellular location">
    <subcellularLocation>
        <location evidence="1">Membrane</location>
        <topology evidence="1">Multi-pass membrane protein</topology>
    </subcellularLocation>
</comment>
<organism evidence="7 8">
    <name type="scientific">Asbolus verrucosus</name>
    <name type="common">Desert ironclad beetle</name>
    <dbReference type="NCBI Taxonomy" id="1661398"/>
    <lineage>
        <taxon>Eukaryota</taxon>
        <taxon>Metazoa</taxon>
        <taxon>Ecdysozoa</taxon>
        <taxon>Arthropoda</taxon>
        <taxon>Hexapoda</taxon>
        <taxon>Insecta</taxon>
        <taxon>Pterygota</taxon>
        <taxon>Neoptera</taxon>
        <taxon>Endopterygota</taxon>
        <taxon>Coleoptera</taxon>
        <taxon>Polyphaga</taxon>
        <taxon>Cucujiformia</taxon>
        <taxon>Tenebrionidae</taxon>
        <taxon>Pimeliinae</taxon>
        <taxon>Asbolus</taxon>
    </lineage>
</organism>
<name>A0A482W1G6_ASBVE</name>
<dbReference type="OrthoDB" id="6133115at2759"/>
<protein>
    <submittedName>
        <fullName evidence="7">Sugar tr and/or MFS 1 domain containing protein</fullName>
    </submittedName>
</protein>
<feature type="transmembrane region" description="Helical" evidence="5">
    <location>
        <begin position="20"/>
        <end position="39"/>
    </location>
</feature>
<dbReference type="PROSITE" id="PS50850">
    <property type="entry name" value="MFS"/>
    <property type="match status" value="1"/>
</dbReference>
<evidence type="ECO:0000313" key="8">
    <source>
        <dbReference type="Proteomes" id="UP000292052"/>
    </source>
</evidence>
<dbReference type="GO" id="GO:0022857">
    <property type="term" value="F:transmembrane transporter activity"/>
    <property type="evidence" value="ECO:0007669"/>
    <property type="project" value="InterPro"/>
</dbReference>
<proteinExistence type="predicted"/>
<feature type="transmembrane region" description="Helical" evidence="5">
    <location>
        <begin position="239"/>
        <end position="263"/>
    </location>
</feature>
<feature type="transmembrane region" description="Helical" evidence="5">
    <location>
        <begin position="63"/>
        <end position="83"/>
    </location>
</feature>
<dbReference type="PANTHER" id="PTHR48021:SF46">
    <property type="entry name" value="MAJOR FACILITATOR SUPERFAMILY (MFS) PROFILE DOMAIN-CONTAINING PROTEIN"/>
    <property type="match status" value="1"/>
</dbReference>